<evidence type="ECO:0000256" key="1">
    <source>
        <dbReference type="ARBA" id="ARBA00004167"/>
    </source>
</evidence>
<dbReference type="PANTHER" id="PTHR30386">
    <property type="entry name" value="MEMBRANE FUSION SUBUNIT OF EMRAB-TOLC MULTIDRUG EFFLUX PUMP"/>
    <property type="match status" value="1"/>
</dbReference>
<evidence type="ECO:0000256" key="4">
    <source>
        <dbReference type="ARBA" id="ARBA00023136"/>
    </source>
</evidence>
<protein>
    <submittedName>
        <fullName evidence="10">HlyD family secretion protein</fullName>
    </submittedName>
</protein>
<feature type="coiled-coil region" evidence="5">
    <location>
        <begin position="185"/>
        <end position="243"/>
    </location>
</feature>
<dbReference type="Gene3D" id="2.40.30.170">
    <property type="match status" value="1"/>
</dbReference>
<evidence type="ECO:0000256" key="6">
    <source>
        <dbReference type="SAM" id="MobiDB-lite"/>
    </source>
</evidence>
<feature type="domain" description="p-hydroxybenzoic acid efflux pump subunit AaeA-like beta-barrel" evidence="9">
    <location>
        <begin position="277"/>
        <end position="359"/>
    </location>
</feature>
<accession>A0ABT7XQX4</accession>
<dbReference type="Gene3D" id="2.40.50.100">
    <property type="match status" value="1"/>
</dbReference>
<keyword evidence="4 7" id="KW-0472">Membrane</keyword>
<dbReference type="PANTHER" id="PTHR30386:SF26">
    <property type="entry name" value="TRANSPORT PROTEIN COMB"/>
    <property type="match status" value="1"/>
</dbReference>
<dbReference type="Proteomes" id="UP001168540">
    <property type="component" value="Unassembled WGS sequence"/>
</dbReference>
<evidence type="ECO:0000256" key="2">
    <source>
        <dbReference type="ARBA" id="ARBA00022692"/>
    </source>
</evidence>
<evidence type="ECO:0000256" key="3">
    <source>
        <dbReference type="ARBA" id="ARBA00022989"/>
    </source>
</evidence>
<dbReference type="Pfam" id="PF25917">
    <property type="entry name" value="BSH_RND"/>
    <property type="match status" value="1"/>
</dbReference>
<dbReference type="Gene3D" id="1.10.287.470">
    <property type="entry name" value="Helix hairpin bin"/>
    <property type="match status" value="1"/>
</dbReference>
<keyword evidence="2 7" id="KW-0812">Transmembrane</keyword>
<dbReference type="InterPro" id="IPR050739">
    <property type="entry name" value="MFP"/>
</dbReference>
<comment type="subcellular location">
    <subcellularLocation>
        <location evidence="1">Membrane</location>
        <topology evidence="1">Single-pass membrane protein</topology>
    </subcellularLocation>
</comment>
<dbReference type="EMBL" id="JAUEDK010000028">
    <property type="protein sequence ID" value="MDN0076203.1"/>
    <property type="molecule type" value="Genomic_DNA"/>
</dbReference>
<feature type="domain" description="Multidrug resistance protein MdtA-like barrel-sandwich hybrid" evidence="8">
    <location>
        <begin position="85"/>
        <end position="266"/>
    </location>
</feature>
<evidence type="ECO:0000313" key="11">
    <source>
        <dbReference type="Proteomes" id="UP001168540"/>
    </source>
</evidence>
<keyword evidence="3 7" id="KW-1133">Transmembrane helix</keyword>
<evidence type="ECO:0000259" key="8">
    <source>
        <dbReference type="Pfam" id="PF25917"/>
    </source>
</evidence>
<dbReference type="InterPro" id="IPR058634">
    <property type="entry name" value="AaeA-lik-b-barrel"/>
</dbReference>
<evidence type="ECO:0000256" key="5">
    <source>
        <dbReference type="SAM" id="Coils"/>
    </source>
</evidence>
<proteinExistence type="predicted"/>
<evidence type="ECO:0000259" key="9">
    <source>
        <dbReference type="Pfam" id="PF25963"/>
    </source>
</evidence>
<dbReference type="RefSeq" id="WP_289830869.1">
    <property type="nucleotide sequence ID" value="NZ_JAUEDK010000028.1"/>
</dbReference>
<organism evidence="10 11">
    <name type="scientific">Crenobacter oryzisoli</name>
    <dbReference type="NCBI Taxonomy" id="3056844"/>
    <lineage>
        <taxon>Bacteria</taxon>
        <taxon>Pseudomonadati</taxon>
        <taxon>Pseudomonadota</taxon>
        <taxon>Betaproteobacteria</taxon>
        <taxon>Neisseriales</taxon>
        <taxon>Neisseriaceae</taxon>
        <taxon>Crenobacter</taxon>
    </lineage>
</organism>
<reference evidence="10" key="1">
    <citation type="submission" date="2023-06" db="EMBL/GenBank/DDBJ databases">
        <authorList>
            <person name="Zhang S."/>
        </authorList>
    </citation>
    <scope>NUCLEOTIDE SEQUENCE</scope>
    <source>
        <strain evidence="10">SG2303</strain>
    </source>
</reference>
<dbReference type="Pfam" id="PF25963">
    <property type="entry name" value="Beta-barrel_AAEA"/>
    <property type="match status" value="1"/>
</dbReference>
<dbReference type="InterPro" id="IPR058625">
    <property type="entry name" value="MdtA-like_BSH"/>
</dbReference>
<dbReference type="SUPFAM" id="SSF111369">
    <property type="entry name" value="HlyD-like secretion proteins"/>
    <property type="match status" value="1"/>
</dbReference>
<name>A0ABT7XQX4_9NEIS</name>
<evidence type="ECO:0000313" key="10">
    <source>
        <dbReference type="EMBL" id="MDN0076203.1"/>
    </source>
</evidence>
<keyword evidence="11" id="KW-1185">Reference proteome</keyword>
<feature type="compositionally biased region" description="Polar residues" evidence="6">
    <location>
        <begin position="9"/>
        <end position="36"/>
    </location>
</feature>
<gene>
    <name evidence="10" type="ORF">QU481_15055</name>
</gene>
<evidence type="ECO:0000256" key="7">
    <source>
        <dbReference type="SAM" id="Phobius"/>
    </source>
</evidence>
<keyword evidence="5" id="KW-0175">Coiled coil</keyword>
<sequence>MEGPARSAFTANQRRQIPNKQYENAMSQPNSENNSPPAADANVGKGTRRSAIVIAVLILGSLLLYFIGDRITPYTSQARVQAFVVPVAAEVAGKVKRVYVRDNDEVQPRQPLFEIDPLQYKIALQKARADFASVRQSVNASNANIDVARASLAVAKADAKMAATDASRQESLYKEDPGAISVRRLEIAQTTREEARSKVRRAEADLRKAIESAGEAGDANAQLQSARAAVEKAELDLARTRVLAPARGRVTDLQTDVGHFAQPGAPVMTLISMHDLWVSADMTENNLGNVDVGNEAAIVLDVMPGKVLKGRVRSIGGGVSSGQESPPGMLPTVQNNRDWLRRAQRIPVAVEIDASERSHLKGLRVGGQAEVLIYTGDNAVMNFLGALYIRIMSWLSYLY</sequence>
<feature type="region of interest" description="Disordered" evidence="6">
    <location>
        <begin position="1"/>
        <end position="43"/>
    </location>
</feature>
<comment type="caution">
    <text evidence="10">The sequence shown here is derived from an EMBL/GenBank/DDBJ whole genome shotgun (WGS) entry which is preliminary data.</text>
</comment>
<feature type="transmembrane region" description="Helical" evidence="7">
    <location>
        <begin position="51"/>
        <end position="68"/>
    </location>
</feature>